<dbReference type="Pfam" id="PF17921">
    <property type="entry name" value="Integrase_H2C2"/>
    <property type="match status" value="1"/>
</dbReference>
<evidence type="ECO:0000256" key="1">
    <source>
        <dbReference type="ARBA" id="ARBA00004141"/>
    </source>
</evidence>
<dbReference type="InterPro" id="IPR050391">
    <property type="entry name" value="Mito_Metabolite_Transporter"/>
</dbReference>
<dbReference type="EMBL" id="GG687015">
    <property type="protein sequence ID" value="EEQ97616.1"/>
    <property type="molecule type" value="Genomic_DNA"/>
</dbReference>
<evidence type="ECO:0000313" key="11">
    <source>
        <dbReference type="Proteomes" id="UP000007800"/>
    </source>
</evidence>
<evidence type="ECO:0000256" key="2">
    <source>
        <dbReference type="ARBA" id="ARBA00006375"/>
    </source>
</evidence>
<evidence type="ECO:0000313" key="10">
    <source>
        <dbReference type="EMBL" id="EEQ97616.1"/>
    </source>
</evidence>
<keyword evidence="7 8" id="KW-0472">Membrane</keyword>
<organism evidence="11">
    <name type="scientific">Perkinsus marinus (strain ATCC 50983 / TXsc)</name>
    <dbReference type="NCBI Taxonomy" id="423536"/>
    <lineage>
        <taxon>Eukaryota</taxon>
        <taxon>Sar</taxon>
        <taxon>Alveolata</taxon>
        <taxon>Perkinsozoa</taxon>
        <taxon>Perkinsea</taxon>
        <taxon>Perkinsida</taxon>
        <taxon>Perkinsidae</taxon>
        <taxon>Perkinsus</taxon>
    </lineage>
</organism>
<keyword evidence="3" id="KW-0813">Transport</keyword>
<keyword evidence="5" id="KW-0677">Repeat</keyword>
<dbReference type="GO" id="GO:0015074">
    <property type="term" value="P:DNA integration"/>
    <property type="evidence" value="ECO:0007669"/>
    <property type="project" value="InterPro"/>
</dbReference>
<dbReference type="InterPro" id="IPR041588">
    <property type="entry name" value="Integrase_H2C2"/>
</dbReference>
<gene>
    <name evidence="10" type="ORF">Pmar_PMAR007465</name>
</gene>
<evidence type="ECO:0000256" key="5">
    <source>
        <dbReference type="ARBA" id="ARBA00022737"/>
    </source>
</evidence>
<comment type="similarity">
    <text evidence="2">Belongs to the mitochondrial carrier (TC 2.A.29) family.</text>
</comment>
<feature type="repeat" description="Solcar" evidence="8">
    <location>
        <begin position="27"/>
        <end position="111"/>
    </location>
</feature>
<evidence type="ECO:0000256" key="3">
    <source>
        <dbReference type="ARBA" id="ARBA00022448"/>
    </source>
</evidence>
<dbReference type="GeneID" id="9036818"/>
<dbReference type="PANTHER" id="PTHR45618">
    <property type="entry name" value="MITOCHONDRIAL DICARBOXYLATE CARRIER-RELATED"/>
    <property type="match status" value="1"/>
</dbReference>
<dbReference type="GO" id="GO:0003676">
    <property type="term" value="F:nucleic acid binding"/>
    <property type="evidence" value="ECO:0007669"/>
    <property type="project" value="InterPro"/>
</dbReference>
<dbReference type="InParanoid" id="C5M038"/>
<evidence type="ECO:0000256" key="8">
    <source>
        <dbReference type="PROSITE-ProRule" id="PRU00282"/>
    </source>
</evidence>
<keyword evidence="11" id="KW-1185">Reference proteome</keyword>
<dbReference type="InterPro" id="IPR023395">
    <property type="entry name" value="MCP_dom_sf"/>
</dbReference>
<keyword evidence="4 8" id="KW-0812">Transmembrane</keyword>
<dbReference type="Gene3D" id="1.10.340.70">
    <property type="match status" value="1"/>
</dbReference>
<dbReference type="Pfam" id="PF00153">
    <property type="entry name" value="Mito_carr"/>
    <property type="match status" value="3"/>
</dbReference>
<evidence type="ECO:0000256" key="4">
    <source>
        <dbReference type="ARBA" id="ARBA00022692"/>
    </source>
</evidence>
<evidence type="ECO:0000259" key="9">
    <source>
        <dbReference type="PROSITE" id="PS50994"/>
    </source>
</evidence>
<comment type="subcellular location">
    <subcellularLocation>
        <location evidence="1">Membrane</location>
        <topology evidence="1">Multi-pass membrane protein</topology>
    </subcellularLocation>
</comment>
<dbReference type="InterPro" id="IPR036397">
    <property type="entry name" value="RNaseH_sf"/>
</dbReference>
<dbReference type="SUPFAM" id="SSF53098">
    <property type="entry name" value="Ribonuclease H-like"/>
    <property type="match status" value="1"/>
</dbReference>
<dbReference type="InterPro" id="IPR018108">
    <property type="entry name" value="MCP_transmembrane"/>
</dbReference>
<protein>
    <recommendedName>
        <fullName evidence="9">Integrase catalytic domain-containing protein</fullName>
    </recommendedName>
</protein>
<dbReference type="Gene3D" id="1.50.40.10">
    <property type="entry name" value="Mitochondrial carrier domain"/>
    <property type="match status" value="1"/>
</dbReference>
<dbReference type="AlphaFoldDB" id="C5M038"/>
<evidence type="ECO:0000256" key="6">
    <source>
        <dbReference type="ARBA" id="ARBA00022989"/>
    </source>
</evidence>
<dbReference type="InterPro" id="IPR012337">
    <property type="entry name" value="RNaseH-like_sf"/>
</dbReference>
<dbReference type="OrthoDB" id="756301at2759"/>
<dbReference type="PROSITE" id="PS50994">
    <property type="entry name" value="INTEGRASE"/>
    <property type="match status" value="1"/>
</dbReference>
<name>C5M038_PERM5</name>
<dbReference type="Proteomes" id="UP000007800">
    <property type="component" value="Unassembled WGS sequence"/>
</dbReference>
<dbReference type="PROSITE" id="PS50920">
    <property type="entry name" value="SOLCAR"/>
    <property type="match status" value="3"/>
</dbReference>
<dbReference type="Gene3D" id="3.30.420.10">
    <property type="entry name" value="Ribonuclease H-like superfamily/Ribonuclease H"/>
    <property type="match status" value="1"/>
</dbReference>
<feature type="domain" description="Integrase catalytic" evidence="9">
    <location>
        <begin position="528"/>
        <end position="690"/>
    </location>
</feature>
<dbReference type="RefSeq" id="XP_002764899.1">
    <property type="nucleotide sequence ID" value="XM_002764853.1"/>
</dbReference>
<proteinExistence type="inferred from homology"/>
<dbReference type="GO" id="GO:0016020">
    <property type="term" value="C:membrane"/>
    <property type="evidence" value="ECO:0007669"/>
    <property type="project" value="UniProtKB-SubCell"/>
</dbReference>
<feature type="repeat" description="Solcar" evidence="8">
    <location>
        <begin position="228"/>
        <end position="311"/>
    </location>
</feature>
<keyword evidence="6" id="KW-1133">Transmembrane helix</keyword>
<evidence type="ECO:0000256" key="7">
    <source>
        <dbReference type="ARBA" id="ARBA00023136"/>
    </source>
</evidence>
<dbReference type="SUPFAM" id="SSF103506">
    <property type="entry name" value="Mitochondrial carrier"/>
    <property type="match status" value="1"/>
</dbReference>
<reference evidence="10 11" key="1">
    <citation type="submission" date="2008-07" db="EMBL/GenBank/DDBJ databases">
        <authorList>
            <person name="El-Sayed N."/>
            <person name="Caler E."/>
            <person name="Inman J."/>
            <person name="Amedeo P."/>
            <person name="Hass B."/>
            <person name="Wortman J."/>
        </authorList>
    </citation>
    <scope>NUCLEOTIDE SEQUENCE [LARGE SCALE GENOMIC DNA]</scope>
    <source>
        <strain evidence="11">ATCC 50983 / TXsc</strain>
    </source>
</reference>
<feature type="repeat" description="Solcar" evidence="8">
    <location>
        <begin position="121"/>
        <end position="220"/>
    </location>
</feature>
<accession>C5M038</accession>
<dbReference type="InterPro" id="IPR001584">
    <property type="entry name" value="Integrase_cat-core"/>
</dbReference>
<sequence length="945" mass="103069">MTGLPLYSFVSIPGIQPSPVDYGESSSKGSSKKLSGGLGVATTAALLNPVEVLKVRMQTNKPPVSLTTIMKTTVRSDGLCGIWTTGLRYVAVAEFVNGCLRIGLYPSIKAFYADVSGLNSASFPIILSASLTSGLIGACCTTPLDRLKIRSQYEGGLKGPDGRYVTGRCIGSKPSFHSVLDGLSKNYASGVLFKGVVATCTRASLVTSAQITTYEVAKRALKGHGFEEGPRLSAMCGVLAGLVASTVAAPVDVIRTRLMSTGEYNSGIEGAIRILRQEGLPGLWRGWTAAYMRLGPFLFLKLLASHGTSVVEQASGIDWVGFASDENSGSTDTLPQSVGHDEISKVTAGLYPLIVAAQAEDPHTQICLSLLDSNKKSTTTLPEQLQRRLQSYSHDERAKIRATFVVVVEGGQKVLRLGVGRAVNENDPSGSPIFVPETVRDAVISHLHSYFCHQPPKYLVAYAEKHYYYKGIGKAIRAYSRSCPGCQRSRGAKVWPDTRPKVIPKDFDVNCVLALDWIGPASEPYGPVATVPYVGGQDLLQTPKSESEVPKYALHIYDLVSRYSAFYLARDKSANSARLLTEYHFHKHGYPQYIVVDQDRSFTGKMYVGWAASLGISVVAQAPYAAFRRSYLERQHLEFWALIRAIREDEQARGVTLSPWYALVPQVASTLNSTPVAGDITPNDLIFAAAPKPPPSISPRPPNPPNLDAFINRHGNALDYDDAKYKSYVEAKRRSFQDMLKAFHEHTLSRLRKTAIKMAEKSRRRRAPNLAPYKKGDLLWVAANSINKLKPRWTGPFKCMGGEEVTGSAQLVEISSLSDQPRGQVHISNVKLAVLSDEQLDVYCGRDKSQPTTTSAVFPVSGDIPTVKSEQFPAMRHFMIEGGDKEGQLLVARSVVPIKDSTGLWLQCDQCDVWTEVTAVLHEAYKGDAPFSCSVLGVPCVFQDM</sequence>